<dbReference type="GO" id="GO:0000398">
    <property type="term" value="P:mRNA splicing, via spliceosome"/>
    <property type="evidence" value="ECO:0007669"/>
    <property type="project" value="UniProtKB-ARBA"/>
</dbReference>
<feature type="compositionally biased region" description="Polar residues" evidence="4">
    <location>
        <begin position="295"/>
        <end position="308"/>
    </location>
</feature>
<comment type="caution">
    <text evidence="6">The sequence shown here is derived from an EMBL/GenBank/DDBJ whole genome shotgun (WGS) entry which is preliminary data.</text>
</comment>
<dbReference type="CDD" id="cd22473">
    <property type="entry name" value="KH-I_DDX46"/>
    <property type="match status" value="1"/>
</dbReference>
<proteinExistence type="predicted"/>
<dbReference type="GO" id="GO:0005634">
    <property type="term" value="C:nucleus"/>
    <property type="evidence" value="ECO:0007669"/>
    <property type="project" value="UniProtKB-SubCell"/>
</dbReference>
<protein>
    <recommendedName>
        <fullName evidence="5">Helicase C-terminal domain-containing protein</fullName>
    </recommendedName>
</protein>
<name>A0A815EC15_9BILA</name>
<dbReference type="InterPro" id="IPR001650">
    <property type="entry name" value="Helicase_C-like"/>
</dbReference>
<dbReference type="SMART" id="SM00490">
    <property type="entry name" value="HELICc"/>
    <property type="match status" value="1"/>
</dbReference>
<gene>
    <name evidence="6" type="ORF">RFH988_LOCUS30091</name>
</gene>
<evidence type="ECO:0000313" key="6">
    <source>
        <dbReference type="EMBL" id="CAF1308031.1"/>
    </source>
</evidence>
<dbReference type="AlphaFoldDB" id="A0A815EC15"/>
<dbReference type="InterPro" id="IPR027417">
    <property type="entry name" value="P-loop_NTPase"/>
</dbReference>
<dbReference type="PANTHER" id="PTHR47958">
    <property type="entry name" value="ATP-DEPENDENT RNA HELICASE DBP3"/>
    <property type="match status" value="1"/>
</dbReference>
<dbReference type="EMBL" id="CAJNOO010002943">
    <property type="protein sequence ID" value="CAF1308031.1"/>
    <property type="molecule type" value="Genomic_DNA"/>
</dbReference>
<dbReference type="Pfam" id="PF00271">
    <property type="entry name" value="Helicase_C"/>
    <property type="match status" value="1"/>
</dbReference>
<organism evidence="6">
    <name type="scientific">Rotaria sordida</name>
    <dbReference type="NCBI Taxonomy" id="392033"/>
    <lineage>
        <taxon>Eukaryota</taxon>
        <taxon>Metazoa</taxon>
        <taxon>Spiralia</taxon>
        <taxon>Gnathifera</taxon>
        <taxon>Rotifera</taxon>
        <taxon>Eurotatoria</taxon>
        <taxon>Bdelloidea</taxon>
        <taxon>Philodinida</taxon>
        <taxon>Philodinidae</taxon>
        <taxon>Rotaria</taxon>
    </lineage>
</organism>
<comment type="subcellular location">
    <subcellularLocation>
        <location evidence="1">Nucleus</location>
    </subcellularLocation>
</comment>
<dbReference type="OrthoDB" id="196131at2759"/>
<feature type="region of interest" description="Disordered" evidence="4">
    <location>
        <begin position="289"/>
        <end position="308"/>
    </location>
</feature>
<evidence type="ECO:0000256" key="4">
    <source>
        <dbReference type="SAM" id="MobiDB-lite"/>
    </source>
</evidence>
<evidence type="ECO:0000259" key="5">
    <source>
        <dbReference type="PROSITE" id="PS51194"/>
    </source>
</evidence>
<dbReference type="InterPro" id="IPR056149">
    <property type="entry name" value="PRP5/DDX46/KHDC4_KH"/>
</dbReference>
<evidence type="ECO:0000256" key="2">
    <source>
        <dbReference type="ARBA" id="ARBA00023054"/>
    </source>
</evidence>
<dbReference type="Proteomes" id="UP000663882">
    <property type="component" value="Unassembled WGS sequence"/>
</dbReference>
<accession>A0A815EC15</accession>
<dbReference type="Gene3D" id="3.40.50.300">
    <property type="entry name" value="P-loop containing nucleotide triphosphate hydrolases"/>
    <property type="match status" value="2"/>
</dbReference>
<keyword evidence="3" id="KW-0539">Nucleus</keyword>
<sequence>VTKILDSIRPDRQTVMFSATFPKQMEALARKTLHKPIEVTVGGRSIVCKDVIQHVFILDDDQKYLKLLELLGIYQPQGSVLVFVDKQEHCDELMKNLLRNSYPCMSLHGGIDQYDRDSTIIDFKSGDMPLMIATSVAARGLDVKDLILVVNYDCPNHYEDYVHRCGRTGRAGKIGYAYTFLTPAQERHAGDIMRALETSNTPVPEELNLLWENYVKKMEAMGKKVKTGGGFSGHGYKFDSSETQLKDEQKKMQKVVMGLGDSDEDEESQDIDQQIQSLFKSKKSIKAKGDAPVLPNTSTTQNEEVSGATTINDTASKLELAKKAAARLTFTKTETRDSIQEATTSIFQRGGTLNQAVSSRIVAQQRAGELNQKLNYQKPEEEIQVTEDAFKIFEEELEINDFPQNARWKVTSKETLAHICDYADVGMSVRGQYYPSNKEVAPGDRKLYLQIESLTERGLQLAKAEVARLIKEEMMKMQNPALQLVNRGRYKVV</sequence>
<feature type="domain" description="Helicase C-terminal" evidence="5">
    <location>
        <begin position="59"/>
        <end position="222"/>
    </location>
</feature>
<reference evidence="6" key="1">
    <citation type="submission" date="2021-02" db="EMBL/GenBank/DDBJ databases">
        <authorList>
            <person name="Nowell W R."/>
        </authorList>
    </citation>
    <scope>NUCLEOTIDE SEQUENCE</scope>
</reference>
<dbReference type="Pfam" id="PF23469">
    <property type="entry name" value="KH_12"/>
    <property type="match status" value="1"/>
</dbReference>
<evidence type="ECO:0000256" key="1">
    <source>
        <dbReference type="ARBA" id="ARBA00004123"/>
    </source>
</evidence>
<dbReference type="FunFam" id="3.40.50.300:FF:000584">
    <property type="entry name" value="probable ATP-dependent RNA helicase DDX46"/>
    <property type="match status" value="1"/>
</dbReference>
<evidence type="ECO:0000256" key="3">
    <source>
        <dbReference type="ARBA" id="ARBA00023242"/>
    </source>
</evidence>
<dbReference type="PROSITE" id="PS51194">
    <property type="entry name" value="HELICASE_CTER"/>
    <property type="match status" value="1"/>
</dbReference>
<keyword evidence="2" id="KW-0175">Coiled coil</keyword>
<dbReference type="CDD" id="cd18787">
    <property type="entry name" value="SF2_C_DEAD"/>
    <property type="match status" value="1"/>
</dbReference>
<feature type="non-terminal residue" evidence="6">
    <location>
        <position position="1"/>
    </location>
</feature>
<dbReference type="SUPFAM" id="SSF52540">
    <property type="entry name" value="P-loop containing nucleoside triphosphate hydrolases"/>
    <property type="match status" value="1"/>
</dbReference>